<dbReference type="PANTHER" id="PTHR34997">
    <property type="entry name" value="AM15"/>
    <property type="match status" value="1"/>
</dbReference>
<keyword evidence="6" id="KW-1185">Reference proteome</keyword>
<reference evidence="5 6" key="1">
    <citation type="journal article" date="2016" name="Genome Biol. Evol.">
        <title>Divergent and convergent evolution of fungal pathogenicity.</title>
        <authorList>
            <person name="Shang Y."/>
            <person name="Xiao G."/>
            <person name="Zheng P."/>
            <person name="Cen K."/>
            <person name="Zhan S."/>
            <person name="Wang C."/>
        </authorList>
    </citation>
    <scope>NUCLEOTIDE SEQUENCE [LARGE SCALE GENOMIC DNA]</scope>
    <source>
        <strain evidence="5 6">RCEF 3172</strain>
    </source>
</reference>
<protein>
    <submittedName>
        <fullName evidence="5">LysM domain-containing protein</fullName>
    </submittedName>
</protein>
<evidence type="ECO:0000256" key="2">
    <source>
        <dbReference type="ARBA" id="ARBA00023026"/>
    </source>
</evidence>
<organism evidence="5 6">
    <name type="scientific">Beauveria brongniartii RCEF 3172</name>
    <dbReference type="NCBI Taxonomy" id="1081107"/>
    <lineage>
        <taxon>Eukaryota</taxon>
        <taxon>Fungi</taxon>
        <taxon>Dikarya</taxon>
        <taxon>Ascomycota</taxon>
        <taxon>Pezizomycotina</taxon>
        <taxon>Sordariomycetes</taxon>
        <taxon>Hypocreomycetidae</taxon>
        <taxon>Hypocreales</taxon>
        <taxon>Cordycipitaceae</taxon>
        <taxon>Beauveria</taxon>
        <taxon>Beauveria brongniartii</taxon>
    </lineage>
</organism>
<dbReference type="AlphaFoldDB" id="A0A167E5Y5"/>
<dbReference type="InterPro" id="IPR018392">
    <property type="entry name" value="LysM"/>
</dbReference>
<dbReference type="InterPro" id="IPR052210">
    <property type="entry name" value="LysM1-like"/>
</dbReference>
<dbReference type="PANTHER" id="PTHR34997:SF1">
    <property type="entry name" value="PEPTIDOGLYCAN-BINDING LYSIN DOMAIN"/>
    <property type="match status" value="1"/>
</dbReference>
<name>A0A167E5Y5_9HYPO</name>
<comment type="caution">
    <text evidence="5">The sequence shown here is derived from an EMBL/GenBank/DDBJ whole genome shotgun (WGS) entry which is preliminary data.</text>
</comment>
<sequence length="116" mass="12621">MLMRTITGIETPQPLQPEMTRNCNRFHKVQPNETCVDIAARNGIAQADMVLWNPSVNSDCSGLRPYAYACTSILEQWSFGKHKFAGWNVVGGGFGLNGTLVEAEVSDGGKAMIDTS</sequence>
<feature type="domain" description="LysM" evidence="4">
    <location>
        <begin position="25"/>
        <end position="71"/>
    </location>
</feature>
<dbReference type="InterPro" id="IPR036779">
    <property type="entry name" value="LysM_dom_sf"/>
</dbReference>
<evidence type="ECO:0000313" key="5">
    <source>
        <dbReference type="EMBL" id="OAA43364.1"/>
    </source>
</evidence>
<dbReference type="Gene3D" id="3.10.350.10">
    <property type="entry name" value="LysM domain"/>
    <property type="match status" value="1"/>
</dbReference>
<dbReference type="OrthoDB" id="4870789at2759"/>
<evidence type="ECO:0000256" key="1">
    <source>
        <dbReference type="ARBA" id="ARBA00022669"/>
    </source>
</evidence>
<keyword evidence="2" id="KW-0843">Virulence</keyword>
<evidence type="ECO:0000259" key="4">
    <source>
        <dbReference type="PROSITE" id="PS51782"/>
    </source>
</evidence>
<dbReference type="Pfam" id="PF01476">
    <property type="entry name" value="LysM"/>
    <property type="match status" value="1"/>
</dbReference>
<dbReference type="PROSITE" id="PS51782">
    <property type="entry name" value="LYSM"/>
    <property type="match status" value="1"/>
</dbReference>
<proteinExistence type="inferred from homology"/>
<evidence type="ECO:0000313" key="6">
    <source>
        <dbReference type="Proteomes" id="UP000076863"/>
    </source>
</evidence>
<dbReference type="SUPFAM" id="SSF54106">
    <property type="entry name" value="LysM domain"/>
    <property type="match status" value="1"/>
</dbReference>
<keyword evidence="1" id="KW-0147">Chitin-binding</keyword>
<dbReference type="GO" id="GO:0008061">
    <property type="term" value="F:chitin binding"/>
    <property type="evidence" value="ECO:0007669"/>
    <property type="project" value="UniProtKB-KW"/>
</dbReference>
<gene>
    <name evidence="5" type="ORF">BBO_04507</name>
</gene>
<dbReference type="Proteomes" id="UP000076863">
    <property type="component" value="Unassembled WGS sequence"/>
</dbReference>
<comment type="similarity">
    <text evidence="3">Belongs to the secreted LysM effector family.</text>
</comment>
<dbReference type="CDD" id="cd00118">
    <property type="entry name" value="LysM"/>
    <property type="match status" value="1"/>
</dbReference>
<evidence type="ECO:0000256" key="3">
    <source>
        <dbReference type="ARBA" id="ARBA00044955"/>
    </source>
</evidence>
<dbReference type="EMBL" id="AZHA01000012">
    <property type="protein sequence ID" value="OAA43364.1"/>
    <property type="molecule type" value="Genomic_DNA"/>
</dbReference>
<accession>A0A167E5Y5</accession>